<organism evidence="2 3">
    <name type="scientific">Blastopirellula marina</name>
    <dbReference type="NCBI Taxonomy" id="124"/>
    <lineage>
        <taxon>Bacteria</taxon>
        <taxon>Pseudomonadati</taxon>
        <taxon>Planctomycetota</taxon>
        <taxon>Planctomycetia</taxon>
        <taxon>Pirellulales</taxon>
        <taxon>Pirellulaceae</taxon>
        <taxon>Blastopirellula</taxon>
    </lineage>
</organism>
<dbReference type="Pfam" id="PF13481">
    <property type="entry name" value="AAA_25"/>
    <property type="match status" value="1"/>
</dbReference>
<dbReference type="SUPFAM" id="SSF52540">
    <property type="entry name" value="P-loop containing nucleoside triphosphate hydrolases"/>
    <property type="match status" value="1"/>
</dbReference>
<name>A0A2S8F7G9_9BACT</name>
<gene>
    <name evidence="2" type="ORF">C5Y96_17055</name>
</gene>
<proteinExistence type="predicted"/>
<dbReference type="Gene3D" id="3.40.50.300">
    <property type="entry name" value="P-loop containing nucleotide triphosphate hydrolases"/>
    <property type="match status" value="1"/>
</dbReference>
<dbReference type="SMART" id="SM00943">
    <property type="entry name" value="Prim-Pol"/>
    <property type="match status" value="1"/>
</dbReference>
<evidence type="ECO:0000313" key="2">
    <source>
        <dbReference type="EMBL" id="PQO28080.1"/>
    </source>
</evidence>
<accession>A0A2S8F7G9</accession>
<evidence type="ECO:0000259" key="1">
    <source>
        <dbReference type="SMART" id="SM00943"/>
    </source>
</evidence>
<evidence type="ECO:0000313" key="3">
    <source>
        <dbReference type="Proteomes" id="UP000240009"/>
    </source>
</evidence>
<dbReference type="Gene3D" id="3.30.720.160">
    <property type="entry name" value="Bifunctional DNA primase/polymerase, N-terminal"/>
    <property type="match status" value="1"/>
</dbReference>
<dbReference type="EMBL" id="PUIA01000051">
    <property type="protein sequence ID" value="PQO28080.1"/>
    <property type="molecule type" value="Genomic_DNA"/>
</dbReference>
<protein>
    <recommendedName>
        <fullName evidence="1">DNA primase/polymerase bifunctional N-terminal domain-containing protein</fullName>
    </recommendedName>
</protein>
<comment type="caution">
    <text evidence="2">The sequence shown here is derived from an EMBL/GenBank/DDBJ whole genome shotgun (WGS) entry which is preliminary data.</text>
</comment>
<reference evidence="2 3" key="1">
    <citation type="submission" date="2018-02" db="EMBL/GenBank/DDBJ databases">
        <title>Comparative genomes isolates from brazilian mangrove.</title>
        <authorList>
            <person name="Araujo J.E."/>
            <person name="Taketani R.G."/>
            <person name="Silva M.C.P."/>
            <person name="Loureco M.V."/>
            <person name="Andreote F.D."/>
        </authorList>
    </citation>
    <scope>NUCLEOTIDE SEQUENCE [LARGE SCALE GENOMIC DNA]</scope>
    <source>
        <strain evidence="2 3">HEX-2 MGV</strain>
    </source>
</reference>
<dbReference type="Proteomes" id="UP000240009">
    <property type="component" value="Unassembled WGS sequence"/>
</dbReference>
<dbReference type="SUPFAM" id="SSF56747">
    <property type="entry name" value="Prim-pol domain"/>
    <property type="match status" value="1"/>
</dbReference>
<sequence>MQSKIQRQKGIQMSDRHDTQDNLVAQAEKISATKFNVCKSLLLQGYNLIPSFGKKPLVEWKKYQTKRVKVSEVKAWMKNPWEQSPINWLLLTGHCPYSTAIGVAIVDADDEEAVAIVEKHCPHTPLTITTSRGKHFVYRMPKEHVACRGKTTIAGTTYNLDIKADGGYVVTPGSQHQSGHIYRSSQPWTQEVLQACPVYDPSWIPHETKESDLEGHGEYTDHNDALQLVEMPVHVRKLQAKQWLSWQKGAAVGGSSCSGYCLKLAIILLWEFGLPVDDAEELLYEWGQRADQLDENGNWYPWSDSEIRHKIKSAIAKSSKIGSRLDYDAWMYHRLEQSSIISYFEIDDVETAEQVATEHDKTKIHFFGIGDVVANAANQKEDWVVPNWLEFGSLGMLTGDPFSGKSCITAELTASICKWGKFGPYDVPRSPVLLIDMENKDRIIARRLERALEDDYDALRGRWSRVHLPEDVLPLDAGRIESLICHYKGQVGQQKPLVIIDTFRSAFDADEMDVASCKQLLYPLQRVAQRQDAAILILHHRPKSGAKYSGQTAIPGALDYLWMWDSDPEIRRAKLSLVGTRGDLQEPLEFELDEVTQRNIWVDATNDDQLESLVRGALKNGRLISQKELVAEIRNGWLGTPPGEKKTRGLVQTLVGPLLYRERDGHGWRYGLMA</sequence>
<dbReference type="AlphaFoldDB" id="A0A2S8F7G9"/>
<feature type="domain" description="DNA primase/polymerase bifunctional N-terminal" evidence="1">
    <location>
        <begin position="38"/>
        <end position="204"/>
    </location>
</feature>
<dbReference type="InterPro" id="IPR015330">
    <property type="entry name" value="DNA_primase/pol_bifunc_N"/>
</dbReference>
<dbReference type="Pfam" id="PF09250">
    <property type="entry name" value="Prim-Pol"/>
    <property type="match status" value="1"/>
</dbReference>
<dbReference type="InterPro" id="IPR027417">
    <property type="entry name" value="P-loop_NTPase"/>
</dbReference>